<dbReference type="InterPro" id="IPR036513">
    <property type="entry name" value="STAS_dom_sf"/>
</dbReference>
<evidence type="ECO:0000313" key="1">
    <source>
        <dbReference type="EMBL" id="MFA0790526.1"/>
    </source>
</evidence>
<dbReference type="InterPro" id="IPR021866">
    <property type="entry name" value="SpoIIAA-like"/>
</dbReference>
<gene>
    <name evidence="1" type="ORF">ACCI51_08195</name>
</gene>
<dbReference type="Proteomes" id="UP001569414">
    <property type="component" value="Unassembled WGS sequence"/>
</dbReference>
<dbReference type="Gene3D" id="3.40.50.10600">
    <property type="entry name" value="SpoIIaa-like domains"/>
    <property type="match status" value="1"/>
</dbReference>
<sequence>MGRHVRRPTAFDRMIEHKWIQGHKILQIQPHGAFTVEDFHRLAEKIDPIIREQGRIEGLLIDTRDFAGWKSFVAMISHFRFVHDHEKHIQRIAVVSDNPVLKFMPHLVCHFISAEVRPFTPGEYSEALEWLENSG</sequence>
<dbReference type="EMBL" id="JBGMEL010000006">
    <property type="protein sequence ID" value="MFA0790526.1"/>
    <property type="molecule type" value="Genomic_DNA"/>
</dbReference>
<accession>A0ABV4NNR2</accession>
<dbReference type="RefSeq" id="WP_299587541.1">
    <property type="nucleotide sequence ID" value="NZ_JBGMEL010000006.1"/>
</dbReference>
<protein>
    <submittedName>
        <fullName evidence="1">STAS/SEC14 domain-containing protein</fullName>
    </submittedName>
</protein>
<comment type="caution">
    <text evidence="1">The sequence shown here is derived from an EMBL/GenBank/DDBJ whole genome shotgun (WGS) entry which is preliminary data.</text>
</comment>
<name>A0ABV4NNR2_9GAMM</name>
<evidence type="ECO:0000313" key="2">
    <source>
        <dbReference type="Proteomes" id="UP001569414"/>
    </source>
</evidence>
<dbReference type="InterPro" id="IPR038396">
    <property type="entry name" value="SpoIIAA-like_sf"/>
</dbReference>
<reference evidence="1 2" key="1">
    <citation type="submission" date="2024-08" db="EMBL/GenBank/DDBJ databases">
        <authorList>
            <person name="Ishaq N."/>
        </authorList>
    </citation>
    <scope>NUCLEOTIDE SEQUENCE [LARGE SCALE GENOMIC DNA]</scope>
    <source>
        <strain evidence="1 2">JCM 30400</strain>
    </source>
</reference>
<dbReference type="SUPFAM" id="SSF52091">
    <property type="entry name" value="SpoIIaa-like"/>
    <property type="match status" value="1"/>
</dbReference>
<proteinExistence type="predicted"/>
<dbReference type="Pfam" id="PF11964">
    <property type="entry name" value="SpoIIAA-like"/>
    <property type="match status" value="1"/>
</dbReference>
<organism evidence="1 2">
    <name type="scientific">Microbulbifer echini</name>
    <dbReference type="NCBI Taxonomy" id="1529067"/>
    <lineage>
        <taxon>Bacteria</taxon>
        <taxon>Pseudomonadati</taxon>
        <taxon>Pseudomonadota</taxon>
        <taxon>Gammaproteobacteria</taxon>
        <taxon>Cellvibrionales</taxon>
        <taxon>Microbulbiferaceae</taxon>
        <taxon>Microbulbifer</taxon>
    </lineage>
</organism>
<keyword evidence="2" id="KW-1185">Reference proteome</keyword>